<proteinExistence type="inferred from homology"/>
<dbReference type="EMBL" id="VSWD01000005">
    <property type="protein sequence ID" value="KAK3104082.1"/>
    <property type="molecule type" value="Genomic_DNA"/>
</dbReference>
<gene>
    <name evidence="8" type="ORF">FSP39_024288</name>
</gene>
<dbReference type="InterPro" id="IPR007593">
    <property type="entry name" value="CD225/Dispanin_fam"/>
</dbReference>
<protein>
    <submittedName>
        <fullName evidence="8">Uncharacterized protein</fullName>
    </submittedName>
</protein>
<evidence type="ECO:0000256" key="1">
    <source>
        <dbReference type="ARBA" id="ARBA00004370"/>
    </source>
</evidence>
<evidence type="ECO:0000313" key="9">
    <source>
        <dbReference type="Proteomes" id="UP001186944"/>
    </source>
</evidence>
<keyword evidence="5 7" id="KW-0472">Membrane</keyword>
<feature type="compositionally biased region" description="Polar residues" evidence="6">
    <location>
        <begin position="70"/>
        <end position="84"/>
    </location>
</feature>
<keyword evidence="4 7" id="KW-1133">Transmembrane helix</keyword>
<organism evidence="8 9">
    <name type="scientific">Pinctada imbricata</name>
    <name type="common">Atlantic pearl-oyster</name>
    <name type="synonym">Pinctada martensii</name>
    <dbReference type="NCBI Taxonomy" id="66713"/>
    <lineage>
        <taxon>Eukaryota</taxon>
        <taxon>Metazoa</taxon>
        <taxon>Spiralia</taxon>
        <taxon>Lophotrochozoa</taxon>
        <taxon>Mollusca</taxon>
        <taxon>Bivalvia</taxon>
        <taxon>Autobranchia</taxon>
        <taxon>Pteriomorphia</taxon>
        <taxon>Pterioida</taxon>
        <taxon>Pterioidea</taxon>
        <taxon>Pteriidae</taxon>
        <taxon>Pinctada</taxon>
    </lineage>
</organism>
<accession>A0AA88YNF4</accession>
<keyword evidence="3 7" id="KW-0812">Transmembrane</keyword>
<feature type="transmembrane region" description="Helical" evidence="7">
    <location>
        <begin position="136"/>
        <end position="160"/>
    </location>
</feature>
<evidence type="ECO:0000313" key="8">
    <source>
        <dbReference type="EMBL" id="KAK3104082.1"/>
    </source>
</evidence>
<feature type="transmembrane region" description="Helical" evidence="7">
    <location>
        <begin position="188"/>
        <end position="207"/>
    </location>
</feature>
<evidence type="ECO:0000256" key="5">
    <source>
        <dbReference type="ARBA" id="ARBA00023136"/>
    </source>
</evidence>
<evidence type="ECO:0000256" key="4">
    <source>
        <dbReference type="ARBA" id="ARBA00022989"/>
    </source>
</evidence>
<keyword evidence="9" id="KW-1185">Reference proteome</keyword>
<comment type="caution">
    <text evidence="8">The sequence shown here is derived from an EMBL/GenBank/DDBJ whole genome shotgun (WGS) entry which is preliminary data.</text>
</comment>
<sequence>MSKFDFEQLVETDDPELEVRGSLELANDSASSGHVNLSFKDDTNSSTLREVHNHPLGDVSSSKTEKSGKDTSTPTSYPVMYNTGTGNSKVVREEVIIKQPNGENVINTRQTSCQNAPERWRDIERRRPLRLKHIRFLKVFSIVSVILFFPLGIPAVYFAFQLQREFDEGIMRGDIDKAQSLRKRVERLIIFAFLFALLVAVLVFALVERSLMTNDDPAANAMRNRVLPTG</sequence>
<comment type="subcellular location">
    <subcellularLocation>
        <location evidence="1">Membrane</location>
    </subcellularLocation>
</comment>
<feature type="region of interest" description="Disordered" evidence="6">
    <location>
        <begin position="47"/>
        <end position="84"/>
    </location>
</feature>
<name>A0AA88YNF4_PINIB</name>
<evidence type="ECO:0000256" key="7">
    <source>
        <dbReference type="SAM" id="Phobius"/>
    </source>
</evidence>
<dbReference type="AlphaFoldDB" id="A0AA88YNF4"/>
<evidence type="ECO:0000256" key="6">
    <source>
        <dbReference type="SAM" id="MobiDB-lite"/>
    </source>
</evidence>
<dbReference type="GO" id="GO:0016020">
    <property type="term" value="C:membrane"/>
    <property type="evidence" value="ECO:0007669"/>
    <property type="project" value="UniProtKB-SubCell"/>
</dbReference>
<dbReference type="Pfam" id="PF04505">
    <property type="entry name" value="CD225"/>
    <property type="match status" value="1"/>
</dbReference>
<dbReference type="Proteomes" id="UP001186944">
    <property type="component" value="Unassembled WGS sequence"/>
</dbReference>
<comment type="similarity">
    <text evidence="2">Belongs to the CD225/Dispanin family.</text>
</comment>
<evidence type="ECO:0000256" key="3">
    <source>
        <dbReference type="ARBA" id="ARBA00022692"/>
    </source>
</evidence>
<evidence type="ECO:0000256" key="2">
    <source>
        <dbReference type="ARBA" id="ARBA00006843"/>
    </source>
</evidence>
<reference evidence="8" key="1">
    <citation type="submission" date="2019-08" db="EMBL/GenBank/DDBJ databases">
        <title>The improved chromosome-level genome for the pearl oyster Pinctada fucata martensii using PacBio sequencing and Hi-C.</title>
        <authorList>
            <person name="Zheng Z."/>
        </authorList>
    </citation>
    <scope>NUCLEOTIDE SEQUENCE</scope>
    <source>
        <strain evidence="8">ZZ-2019</strain>
        <tissue evidence="8">Adductor muscle</tissue>
    </source>
</reference>